<feature type="active site" description="Charge relay system" evidence="5">
    <location>
        <position position="388"/>
    </location>
</feature>
<proteinExistence type="inferred from homology"/>
<dbReference type="PANTHER" id="PTHR43806:SF11">
    <property type="entry name" value="CEREVISIN-RELATED"/>
    <property type="match status" value="1"/>
</dbReference>
<dbReference type="PANTHER" id="PTHR43806">
    <property type="entry name" value="PEPTIDASE S8"/>
    <property type="match status" value="1"/>
</dbReference>
<comment type="similarity">
    <text evidence="1 5">Belongs to the peptidase S8 family.</text>
</comment>
<dbReference type="EMBL" id="CP128356">
    <property type="protein sequence ID" value="XAF71653.1"/>
    <property type="molecule type" value="Genomic_DNA"/>
</dbReference>
<keyword evidence="7" id="KW-0614">Plasmid</keyword>
<dbReference type="PRINTS" id="PR00723">
    <property type="entry name" value="SUBTILISIN"/>
</dbReference>
<keyword evidence="4 5" id="KW-0720">Serine protease</keyword>
<dbReference type="InterPro" id="IPR015500">
    <property type="entry name" value="Peptidase_S8_subtilisin-rel"/>
</dbReference>
<dbReference type="PRINTS" id="PR01779">
    <property type="entry name" value="LANTIPROCESS"/>
</dbReference>
<dbReference type="Pfam" id="PF00082">
    <property type="entry name" value="Peptidase_S8"/>
    <property type="match status" value="1"/>
</dbReference>
<evidence type="ECO:0000256" key="4">
    <source>
        <dbReference type="ARBA" id="ARBA00022825"/>
    </source>
</evidence>
<evidence type="ECO:0000256" key="2">
    <source>
        <dbReference type="ARBA" id="ARBA00022670"/>
    </source>
</evidence>
<dbReference type="PROSITE" id="PS00136">
    <property type="entry name" value="SUBTILASE_ASP"/>
    <property type="match status" value="1"/>
</dbReference>
<dbReference type="PROSITE" id="PS00137">
    <property type="entry name" value="SUBTILASE_HIS"/>
    <property type="match status" value="1"/>
</dbReference>
<organism evidence="7 8">
    <name type="scientific">Staphylococcus hsinchuensis</name>
    <dbReference type="NCBI Taxonomy" id="3051183"/>
    <lineage>
        <taxon>Bacteria</taxon>
        <taxon>Bacillati</taxon>
        <taxon>Bacillota</taxon>
        <taxon>Bacilli</taxon>
        <taxon>Bacillales</taxon>
        <taxon>Staphylococcaceae</taxon>
        <taxon>Staphylococcus</taxon>
    </lineage>
</organism>
<sequence>MCKILHVWNAKKNDSKKNYFTILNKDIKDYLYTKKNLISYDLDLICEIPEIFVTQVYGTRSNLLKFYYDTKFRISDSQSIVNLNTSISEKNNIPYSKSIQWDVKKTTNNYYTHSMSMGSHDYCVALVDSGIDVDHPDLKENILSTVNMVPKYGFRGKEPDENGNINYMVDKLNHGTQVAGQICGTGNITSIAPNLGIKVYRIFGGKSADNIWIMKAIIRATNDGVDVINLSLGSYIVREPHKKNGEMLSNRDLEIQAFQKAVDYAESKGVIVIGALGNDGINIDKRKSFLNSVVKKENITHFESSSSIFDIPSQLKNVIGVASSNANGQLASYSNYSKTDLDVLAYAGDTTLLDKYGKEKWMNNKMIMDDWVLTTSEKGSHRFTTGNSLASGKVAACIAVMNEYFNIRKDPELTRYILKKQDNYILNLYTLLQTKI</sequence>
<dbReference type="InterPro" id="IPR023827">
    <property type="entry name" value="Peptidase_S8_Asp-AS"/>
</dbReference>
<dbReference type="RefSeq" id="WP_342610603.1">
    <property type="nucleotide sequence ID" value="NZ_CP128356.1"/>
</dbReference>
<dbReference type="InterPro" id="IPR036852">
    <property type="entry name" value="Peptidase_S8/S53_dom_sf"/>
</dbReference>
<keyword evidence="8" id="KW-1185">Reference proteome</keyword>
<dbReference type="SUPFAM" id="SSF52743">
    <property type="entry name" value="Subtilisin-like"/>
    <property type="match status" value="1"/>
</dbReference>
<accession>A0ABZ3EGU3</accession>
<dbReference type="InterPro" id="IPR022398">
    <property type="entry name" value="Peptidase_S8_His-AS"/>
</dbReference>
<dbReference type="CDD" id="cd07482">
    <property type="entry name" value="Peptidases_S8_Lantibiotic_specific_protease"/>
    <property type="match status" value="1"/>
</dbReference>
<feature type="active site" description="Charge relay system" evidence="5">
    <location>
        <position position="128"/>
    </location>
</feature>
<protein>
    <submittedName>
        <fullName evidence="7">S8 family serine peptidase</fullName>
    </submittedName>
</protein>
<dbReference type="Proteomes" id="UP001436297">
    <property type="component" value="Plasmid unnamed"/>
</dbReference>
<dbReference type="InterPro" id="IPR000209">
    <property type="entry name" value="Peptidase_S8/S53_dom"/>
</dbReference>
<gene>
    <name evidence="7" type="ORF">QQM35_11115</name>
</gene>
<dbReference type="InterPro" id="IPR050131">
    <property type="entry name" value="Peptidase_S8_subtilisin-like"/>
</dbReference>
<keyword evidence="3 5" id="KW-0378">Hydrolase</keyword>
<dbReference type="PROSITE" id="PS51892">
    <property type="entry name" value="SUBTILASE"/>
    <property type="match status" value="1"/>
</dbReference>
<feature type="domain" description="Peptidase S8/S53" evidence="6">
    <location>
        <begin position="122"/>
        <end position="419"/>
    </location>
</feature>
<evidence type="ECO:0000259" key="6">
    <source>
        <dbReference type="Pfam" id="PF00082"/>
    </source>
</evidence>
<feature type="active site" description="Charge relay system" evidence="5">
    <location>
        <position position="174"/>
    </location>
</feature>
<evidence type="ECO:0000256" key="1">
    <source>
        <dbReference type="ARBA" id="ARBA00011073"/>
    </source>
</evidence>
<keyword evidence="2 5" id="KW-0645">Protease</keyword>
<dbReference type="InterPro" id="IPR008357">
    <property type="entry name" value="Lanit_process"/>
</dbReference>
<evidence type="ECO:0000256" key="5">
    <source>
        <dbReference type="PROSITE-ProRule" id="PRU01240"/>
    </source>
</evidence>
<reference evidence="7 8" key="1">
    <citation type="journal article" date="2024" name="Pathogens">
        <title>Staphylococcus hsinchuensis sp. nov., Isolated from Soymilk.</title>
        <authorList>
            <person name="Wang Y.T."/>
            <person name="Lin Y.C."/>
            <person name="Hsieh Y.H."/>
            <person name="Lin Y.T."/>
            <person name="Hamada M."/>
            <person name="Chen C.C."/>
            <person name="Liou J.S."/>
            <person name="Lee A.Y."/>
            <person name="Zhang W.L."/>
            <person name="Chen Y.T."/>
            <person name="Huang C.H."/>
        </authorList>
    </citation>
    <scope>NUCLEOTIDE SEQUENCE [LARGE SCALE GENOMIC DNA]</scope>
    <source>
        <strain evidence="7 8">H164</strain>
    </source>
</reference>
<name>A0ABZ3EGU3_9STAP</name>
<evidence type="ECO:0000313" key="8">
    <source>
        <dbReference type="Proteomes" id="UP001436297"/>
    </source>
</evidence>
<evidence type="ECO:0000256" key="3">
    <source>
        <dbReference type="ARBA" id="ARBA00022801"/>
    </source>
</evidence>
<evidence type="ECO:0000313" key="7">
    <source>
        <dbReference type="EMBL" id="XAF71653.1"/>
    </source>
</evidence>
<geneLocation type="plasmid" evidence="7 8">
    <name>unnamed</name>
</geneLocation>
<dbReference type="Gene3D" id="3.40.50.200">
    <property type="entry name" value="Peptidase S8/S53 domain"/>
    <property type="match status" value="1"/>
</dbReference>